<protein>
    <submittedName>
        <fullName evidence="2">Uncharacterized protein</fullName>
    </submittedName>
</protein>
<proteinExistence type="predicted"/>
<dbReference type="Proteomes" id="UP000837857">
    <property type="component" value="Chromosome 15"/>
</dbReference>
<evidence type="ECO:0000256" key="1">
    <source>
        <dbReference type="SAM" id="MobiDB-lite"/>
    </source>
</evidence>
<organism evidence="2 3">
    <name type="scientific">Iphiclides podalirius</name>
    <name type="common">scarce swallowtail</name>
    <dbReference type="NCBI Taxonomy" id="110791"/>
    <lineage>
        <taxon>Eukaryota</taxon>
        <taxon>Metazoa</taxon>
        <taxon>Ecdysozoa</taxon>
        <taxon>Arthropoda</taxon>
        <taxon>Hexapoda</taxon>
        <taxon>Insecta</taxon>
        <taxon>Pterygota</taxon>
        <taxon>Neoptera</taxon>
        <taxon>Endopterygota</taxon>
        <taxon>Lepidoptera</taxon>
        <taxon>Glossata</taxon>
        <taxon>Ditrysia</taxon>
        <taxon>Papilionoidea</taxon>
        <taxon>Papilionidae</taxon>
        <taxon>Papilioninae</taxon>
        <taxon>Iphiclides</taxon>
    </lineage>
</organism>
<feature type="region of interest" description="Disordered" evidence="1">
    <location>
        <begin position="51"/>
        <end position="70"/>
    </location>
</feature>
<evidence type="ECO:0000313" key="3">
    <source>
        <dbReference type="Proteomes" id="UP000837857"/>
    </source>
</evidence>
<dbReference type="EMBL" id="OW152827">
    <property type="protein sequence ID" value="CAH2043929.1"/>
    <property type="molecule type" value="Genomic_DNA"/>
</dbReference>
<accession>A0ABN8HYV1</accession>
<feature type="compositionally biased region" description="Low complexity" evidence="1">
    <location>
        <begin position="54"/>
        <end position="70"/>
    </location>
</feature>
<gene>
    <name evidence="2" type="ORF">IPOD504_LOCUS4510</name>
</gene>
<feature type="non-terminal residue" evidence="2">
    <location>
        <position position="70"/>
    </location>
</feature>
<reference evidence="2" key="1">
    <citation type="submission" date="2022-03" db="EMBL/GenBank/DDBJ databases">
        <authorList>
            <person name="Martin H S."/>
        </authorList>
    </citation>
    <scope>NUCLEOTIDE SEQUENCE</scope>
</reference>
<sequence length="70" mass="7132">MRRSVALAAGAGRALVWGPRRVAVGAQPGSRRPAPLHCAAERTCAGAVRRHGRAAAASNRAPDAASAHAR</sequence>
<name>A0ABN8HYV1_9NEOP</name>
<keyword evidence="3" id="KW-1185">Reference proteome</keyword>
<evidence type="ECO:0000313" key="2">
    <source>
        <dbReference type="EMBL" id="CAH2043929.1"/>
    </source>
</evidence>